<dbReference type="Gene3D" id="3.30.70.270">
    <property type="match status" value="1"/>
</dbReference>
<dbReference type="Pfam" id="PF13487">
    <property type="entry name" value="HD_5"/>
    <property type="match status" value="1"/>
</dbReference>
<proteinExistence type="predicted"/>
<gene>
    <name evidence="4" type="ORF">SDC9_94273</name>
</gene>
<reference evidence="4" key="1">
    <citation type="submission" date="2019-08" db="EMBL/GenBank/DDBJ databases">
        <authorList>
            <person name="Kucharzyk K."/>
            <person name="Murdoch R.W."/>
            <person name="Higgins S."/>
            <person name="Loffler F."/>
        </authorList>
    </citation>
    <scope>NUCLEOTIDE SEQUENCE</scope>
</reference>
<evidence type="ECO:0000259" key="1">
    <source>
        <dbReference type="PROSITE" id="PS50887"/>
    </source>
</evidence>
<evidence type="ECO:0008006" key="5">
    <source>
        <dbReference type="Google" id="ProtNLM"/>
    </source>
</evidence>
<dbReference type="PROSITE" id="PS50887">
    <property type="entry name" value="GGDEF"/>
    <property type="match status" value="1"/>
</dbReference>
<dbReference type="InterPro" id="IPR029787">
    <property type="entry name" value="Nucleotide_cyclase"/>
</dbReference>
<dbReference type="Pfam" id="PF00990">
    <property type="entry name" value="GGDEF"/>
    <property type="match status" value="1"/>
</dbReference>
<dbReference type="EMBL" id="VSSQ01011727">
    <property type="protein sequence ID" value="MPM47562.1"/>
    <property type="molecule type" value="Genomic_DNA"/>
</dbReference>
<dbReference type="InterPro" id="IPR006674">
    <property type="entry name" value="HD_domain"/>
</dbReference>
<dbReference type="CDD" id="cd00077">
    <property type="entry name" value="HDc"/>
    <property type="match status" value="1"/>
</dbReference>
<accession>A0A645A3E2</accession>
<evidence type="ECO:0000313" key="4">
    <source>
        <dbReference type="EMBL" id="MPM47562.1"/>
    </source>
</evidence>
<feature type="domain" description="HD" evidence="2">
    <location>
        <begin position="238"/>
        <end position="360"/>
    </location>
</feature>
<dbReference type="PANTHER" id="PTHR43155">
    <property type="entry name" value="CYCLIC DI-GMP PHOSPHODIESTERASE PA4108-RELATED"/>
    <property type="match status" value="1"/>
</dbReference>
<feature type="domain" description="GGDEF" evidence="1">
    <location>
        <begin position="95"/>
        <end position="225"/>
    </location>
</feature>
<dbReference type="PANTHER" id="PTHR43155:SF2">
    <property type="entry name" value="CYCLIC DI-GMP PHOSPHODIESTERASE PA4108"/>
    <property type="match status" value="1"/>
</dbReference>
<dbReference type="InterPro" id="IPR000160">
    <property type="entry name" value="GGDEF_dom"/>
</dbReference>
<dbReference type="CDD" id="cd01949">
    <property type="entry name" value="GGDEF"/>
    <property type="match status" value="1"/>
</dbReference>
<dbReference type="Gene3D" id="1.10.3210.10">
    <property type="entry name" value="Hypothetical protein af1432"/>
    <property type="match status" value="1"/>
</dbReference>
<dbReference type="SMART" id="SM00471">
    <property type="entry name" value="HDc"/>
    <property type="match status" value="1"/>
</dbReference>
<evidence type="ECO:0000259" key="3">
    <source>
        <dbReference type="PROSITE" id="PS51832"/>
    </source>
</evidence>
<dbReference type="SMART" id="SM00267">
    <property type="entry name" value="GGDEF"/>
    <property type="match status" value="1"/>
</dbReference>
<organism evidence="4">
    <name type="scientific">bioreactor metagenome</name>
    <dbReference type="NCBI Taxonomy" id="1076179"/>
    <lineage>
        <taxon>unclassified sequences</taxon>
        <taxon>metagenomes</taxon>
        <taxon>ecological metagenomes</taxon>
    </lineage>
</organism>
<dbReference type="AlphaFoldDB" id="A0A645A3E2"/>
<name>A0A645A3E2_9ZZZZ</name>
<dbReference type="PROSITE" id="PS51832">
    <property type="entry name" value="HD_GYP"/>
    <property type="match status" value="1"/>
</dbReference>
<dbReference type="SUPFAM" id="SSF55073">
    <property type="entry name" value="Nucleotide cyclase"/>
    <property type="match status" value="1"/>
</dbReference>
<dbReference type="SUPFAM" id="SSF109604">
    <property type="entry name" value="HD-domain/PDEase-like"/>
    <property type="match status" value="1"/>
</dbReference>
<evidence type="ECO:0000259" key="2">
    <source>
        <dbReference type="PROSITE" id="PS51831"/>
    </source>
</evidence>
<protein>
    <recommendedName>
        <fullName evidence="5">Cyclic di-GMP phosphodiesterase</fullName>
    </recommendedName>
</protein>
<feature type="domain" description="HD-GYP" evidence="3">
    <location>
        <begin position="216"/>
        <end position="411"/>
    </location>
</feature>
<comment type="caution">
    <text evidence="4">The sequence shown here is derived from an EMBL/GenBank/DDBJ whole genome shotgun (WGS) entry which is preliminary data.</text>
</comment>
<dbReference type="InterPro" id="IPR037522">
    <property type="entry name" value="HD_GYP_dom"/>
</dbReference>
<dbReference type="PROSITE" id="PS51831">
    <property type="entry name" value="HD"/>
    <property type="match status" value="1"/>
</dbReference>
<dbReference type="InterPro" id="IPR043128">
    <property type="entry name" value="Rev_trsase/Diguanyl_cyclase"/>
</dbReference>
<dbReference type="InterPro" id="IPR003607">
    <property type="entry name" value="HD/PDEase_dom"/>
</dbReference>
<dbReference type="NCBIfam" id="TIGR00254">
    <property type="entry name" value="GGDEF"/>
    <property type="match status" value="1"/>
</dbReference>
<sequence length="414" mass="45783">MQKVLETGLVMGLANHTELVDRQGRPTPIADSAAPIRGDESQDIMGVVMVFRDVSSEKAHSREIEFLSYHDSLTGLYNRRYIEETMSRMDAAGEVPVSVIMADVNGLKITNDVFGHSAGDALLKSVAKMMRECSGRDDFVARLGGDEFVILMPGKGLEEAEAVIRRIRNIQVEIKGSSLALSLSLGCACKDGANTAVQAALQRAEEYMYQQKLLDGKSYRNAIISTLLATLYEKSNETEEHSKRLEKYCHAVGKKLQLSFKEMDELSLLALLHDVGKVGVNPDILRKPGPLTDAEWGEMKRHPEIGFRIAQATPELSSVAELILAHHERWDGGGYPRGLKGEEIPMACRILAVTDAYDAMIGKRVYRPAVTVEQAAEEIRKNMGTQFDPQMAGLLLEVLQEERGDLFYKPQGGF</sequence>